<evidence type="ECO:0000313" key="3">
    <source>
        <dbReference type="Proteomes" id="UP000051461"/>
    </source>
</evidence>
<dbReference type="InterPro" id="IPR021354">
    <property type="entry name" value="DUF2975"/>
</dbReference>
<keyword evidence="3" id="KW-1185">Reference proteome</keyword>
<organism evidence="2 3">
    <name type="scientific">Loigolactobacillus bifermentans DSM 20003</name>
    <dbReference type="NCBI Taxonomy" id="1423726"/>
    <lineage>
        <taxon>Bacteria</taxon>
        <taxon>Bacillati</taxon>
        <taxon>Bacillota</taxon>
        <taxon>Bacilli</taxon>
        <taxon>Lactobacillales</taxon>
        <taxon>Lactobacillaceae</taxon>
        <taxon>Loigolactobacillus</taxon>
    </lineage>
</organism>
<reference evidence="2 3" key="1">
    <citation type="journal article" date="2015" name="Genome Announc.">
        <title>Expanding the biotechnology potential of lactobacilli through comparative genomics of 213 strains and associated genera.</title>
        <authorList>
            <person name="Sun Z."/>
            <person name="Harris H.M."/>
            <person name="McCann A."/>
            <person name="Guo C."/>
            <person name="Argimon S."/>
            <person name="Zhang W."/>
            <person name="Yang X."/>
            <person name="Jeffery I.B."/>
            <person name="Cooney J.C."/>
            <person name="Kagawa T.F."/>
            <person name="Liu W."/>
            <person name="Song Y."/>
            <person name="Salvetti E."/>
            <person name="Wrobel A."/>
            <person name="Rasinkangas P."/>
            <person name="Parkhill J."/>
            <person name="Rea M.C."/>
            <person name="O'Sullivan O."/>
            <person name="Ritari J."/>
            <person name="Douillard F.P."/>
            <person name="Paul Ross R."/>
            <person name="Yang R."/>
            <person name="Briner A.E."/>
            <person name="Felis G.E."/>
            <person name="de Vos W.M."/>
            <person name="Barrangou R."/>
            <person name="Klaenhammer T.R."/>
            <person name="Caufield P.W."/>
            <person name="Cui Y."/>
            <person name="Zhang H."/>
            <person name="O'Toole P.W."/>
        </authorList>
    </citation>
    <scope>NUCLEOTIDE SEQUENCE [LARGE SCALE GENOMIC DNA]</scope>
    <source>
        <strain evidence="2 3">DSM 20003</strain>
    </source>
</reference>
<sequence length="104" mass="11478">MTILMAICLVGVLLMAASFFNQISRDVSPFDPAQIRKLKVIAWVVLLGALIKPLLYAILVSSLSGQLFVYYNLGFLFVIGLILTVMVGVFQYGADLQKSYDETV</sequence>
<feature type="transmembrane region" description="Helical" evidence="1">
    <location>
        <begin position="41"/>
        <end position="60"/>
    </location>
</feature>
<dbReference type="Proteomes" id="UP000051461">
    <property type="component" value="Unassembled WGS sequence"/>
</dbReference>
<protein>
    <recommendedName>
        <fullName evidence="4">DUF2975 domain-containing protein</fullName>
    </recommendedName>
</protein>
<dbReference type="AlphaFoldDB" id="A0A0R1H3S9"/>
<name>A0A0R1H3S9_9LACO</name>
<comment type="caution">
    <text evidence="2">The sequence shown here is derived from an EMBL/GenBank/DDBJ whole genome shotgun (WGS) entry which is preliminary data.</text>
</comment>
<feature type="transmembrane region" description="Helical" evidence="1">
    <location>
        <begin position="67"/>
        <end position="90"/>
    </location>
</feature>
<gene>
    <name evidence="2" type="ORF">FC07_GL002609</name>
</gene>
<keyword evidence="1" id="KW-0812">Transmembrane</keyword>
<proteinExistence type="predicted"/>
<keyword evidence="1" id="KW-0472">Membrane</keyword>
<keyword evidence="1" id="KW-1133">Transmembrane helix</keyword>
<dbReference type="STRING" id="1423726.FC07_GL002609"/>
<dbReference type="EMBL" id="AZDA01000003">
    <property type="protein sequence ID" value="KRK40856.1"/>
    <property type="molecule type" value="Genomic_DNA"/>
</dbReference>
<dbReference type="Pfam" id="PF11188">
    <property type="entry name" value="DUF2975"/>
    <property type="match status" value="1"/>
</dbReference>
<evidence type="ECO:0000256" key="1">
    <source>
        <dbReference type="SAM" id="Phobius"/>
    </source>
</evidence>
<evidence type="ECO:0008006" key="4">
    <source>
        <dbReference type="Google" id="ProtNLM"/>
    </source>
</evidence>
<dbReference type="PATRIC" id="fig|1423726.3.peg.2716"/>
<accession>A0A0R1H3S9</accession>
<evidence type="ECO:0000313" key="2">
    <source>
        <dbReference type="EMBL" id="KRK40856.1"/>
    </source>
</evidence>